<evidence type="ECO:0000313" key="2">
    <source>
        <dbReference type="EMBL" id="MPN43084.1"/>
    </source>
</evidence>
<evidence type="ECO:0000256" key="1">
    <source>
        <dbReference type="SAM" id="MobiDB-lite"/>
    </source>
</evidence>
<dbReference type="AlphaFoldDB" id="A0A645I3V1"/>
<proteinExistence type="predicted"/>
<dbReference type="EMBL" id="VSSQ01101266">
    <property type="protein sequence ID" value="MPN43084.1"/>
    <property type="molecule type" value="Genomic_DNA"/>
</dbReference>
<sequence length="55" mass="5579">MVLATRPAKESGPDRLNIPSRMPIAAPPEKGRMSASGRTSGGKAGPMSAAIPCAM</sequence>
<name>A0A645I3V1_9ZZZZ</name>
<accession>A0A645I3V1</accession>
<reference evidence="2" key="1">
    <citation type="submission" date="2019-08" db="EMBL/GenBank/DDBJ databases">
        <authorList>
            <person name="Kucharzyk K."/>
            <person name="Murdoch R.W."/>
            <person name="Higgins S."/>
            <person name="Loffler F."/>
        </authorList>
    </citation>
    <scope>NUCLEOTIDE SEQUENCE</scope>
</reference>
<protein>
    <submittedName>
        <fullName evidence="2">Uncharacterized protein</fullName>
    </submittedName>
</protein>
<organism evidence="2">
    <name type="scientific">bioreactor metagenome</name>
    <dbReference type="NCBI Taxonomy" id="1076179"/>
    <lineage>
        <taxon>unclassified sequences</taxon>
        <taxon>metagenomes</taxon>
        <taxon>ecological metagenomes</taxon>
    </lineage>
</organism>
<feature type="region of interest" description="Disordered" evidence="1">
    <location>
        <begin position="1"/>
        <end position="55"/>
    </location>
</feature>
<gene>
    <name evidence="2" type="ORF">SDC9_190643</name>
</gene>
<comment type="caution">
    <text evidence="2">The sequence shown here is derived from an EMBL/GenBank/DDBJ whole genome shotgun (WGS) entry which is preliminary data.</text>
</comment>